<protein>
    <submittedName>
        <fullName evidence="1">Uncharacterized protein</fullName>
    </submittedName>
</protein>
<gene>
    <name evidence="1" type="ORF">NVI5450_1507</name>
</gene>
<dbReference type="Proteomes" id="UP000183794">
    <property type="component" value="Unassembled WGS sequence"/>
</dbReference>
<accession>A0A1L0B9D3</accession>
<dbReference type="AlphaFoldDB" id="A0A1L0B9D3"/>
<evidence type="ECO:0000313" key="1">
    <source>
        <dbReference type="EMBL" id="SGY93713.1"/>
    </source>
</evidence>
<organism evidence="1 2">
    <name type="scientific">Moritella viscosa</name>
    <dbReference type="NCBI Taxonomy" id="80854"/>
    <lineage>
        <taxon>Bacteria</taxon>
        <taxon>Pseudomonadati</taxon>
        <taxon>Pseudomonadota</taxon>
        <taxon>Gammaproteobacteria</taxon>
        <taxon>Alteromonadales</taxon>
        <taxon>Moritellaceae</taxon>
        <taxon>Moritella</taxon>
    </lineage>
</organism>
<proteinExistence type="predicted"/>
<dbReference type="RefSeq" id="WP_075518092.1">
    <property type="nucleotide sequence ID" value="NZ_FPLD01000046.1"/>
</dbReference>
<name>A0A1L0B9D3_9GAMM</name>
<sequence>MSKAEYFKKWCAERMGHSPQIKLALEAIIELEESISDSNSSAFGEGWYDGFLKAQKLDEDKDCYLEDIKEDEVCDMSEYAESKHAELKAKTA</sequence>
<evidence type="ECO:0000313" key="2">
    <source>
        <dbReference type="Proteomes" id="UP000183794"/>
    </source>
</evidence>
<dbReference type="EMBL" id="FPLD01000046">
    <property type="protein sequence ID" value="SGY93713.1"/>
    <property type="molecule type" value="Genomic_DNA"/>
</dbReference>
<reference evidence="1 2" key="1">
    <citation type="submission" date="2016-11" db="EMBL/GenBank/DDBJ databases">
        <authorList>
            <person name="Jaros S."/>
            <person name="Januszkiewicz K."/>
            <person name="Wedrychowicz H."/>
        </authorList>
    </citation>
    <scope>NUCLEOTIDE SEQUENCE [LARGE SCALE GENOMIC DNA]</scope>
    <source>
        <strain evidence="1">NVI 5450</strain>
    </source>
</reference>